<dbReference type="STRING" id="229535.A0A0M8NNP3"/>
<dbReference type="AlphaFoldDB" id="A0A0M8NNP3"/>
<sequence length="510" mass="58517">MLDQDQLTPVTVVQSNEMIDRFLLEAKLASELAKRTEAPLLLLVFCHGLSNYHLCLDDGNVSKGLSILALKAVLEPGARITLVTTACYSGGWAMTPELNTTSMTAAGGFHTNSDKELREGLSNAWDASLSIGRTCGNASDQPGLQPEEPNDQQTLSYNAFCQSVLDTCQNSVTRLGDRQCFTFSAQNDAWDYSWTGRTGIPLAYFERRWKQMKPYPYTGPEDIRALRNQDPRNATYTVSDPNKVGGVRMTRDGEFIENMTALIAQYRIKDMARMFHATCPGDWNRGREVAWGGTLYGFYQLDIFPESEVTIYSTIRFRWEAALLVDFLVAMYELPMSRNEICIMWDWHSWDVEFRVKTSMSESEFNQRWMAVALPFNCFDFSRLPDQGPRFMRPFTYLVAALLEANKPEHETNSIIHAIQEFMQNAQAFHRQRVFASPEVQRKGREWLRSLCRRHITLSLAITSTPFHRPFETYTNFNLYTTVLYNIIQFRFSSDSVQIHFRFTSDSLEI</sequence>
<dbReference type="Proteomes" id="UP000037696">
    <property type="component" value="Unassembled WGS sequence"/>
</dbReference>
<reference evidence="1 2" key="1">
    <citation type="submission" date="2015-08" db="EMBL/GenBank/DDBJ databases">
        <title>Genome sequencing of Penicillium nordicum.</title>
        <authorList>
            <person name="Nguyen H.D."/>
            <person name="Seifert K.A."/>
        </authorList>
    </citation>
    <scope>NUCLEOTIDE SEQUENCE [LARGE SCALE GENOMIC DNA]</scope>
    <source>
        <strain evidence="1 2">DAOMC 185683</strain>
    </source>
</reference>
<comment type="caution">
    <text evidence="1">The sequence shown here is derived from an EMBL/GenBank/DDBJ whole genome shotgun (WGS) entry which is preliminary data.</text>
</comment>
<proteinExistence type="predicted"/>
<protein>
    <submittedName>
        <fullName evidence="1">Uncharacterized protein</fullName>
    </submittedName>
</protein>
<name>A0A0M8NNP3_9EURO</name>
<dbReference type="OrthoDB" id="3000060at2759"/>
<keyword evidence="2" id="KW-1185">Reference proteome</keyword>
<dbReference type="EMBL" id="LHQQ01000582">
    <property type="protein sequence ID" value="KOS36216.1"/>
    <property type="molecule type" value="Genomic_DNA"/>
</dbReference>
<evidence type="ECO:0000313" key="2">
    <source>
        <dbReference type="Proteomes" id="UP000037696"/>
    </source>
</evidence>
<evidence type="ECO:0000313" key="1">
    <source>
        <dbReference type="EMBL" id="KOS36216.1"/>
    </source>
</evidence>
<accession>A0A0M8NNP3</accession>
<organism evidence="1 2">
    <name type="scientific">Penicillium nordicum</name>
    <dbReference type="NCBI Taxonomy" id="229535"/>
    <lineage>
        <taxon>Eukaryota</taxon>
        <taxon>Fungi</taxon>
        <taxon>Dikarya</taxon>
        <taxon>Ascomycota</taxon>
        <taxon>Pezizomycotina</taxon>
        <taxon>Eurotiomycetes</taxon>
        <taxon>Eurotiomycetidae</taxon>
        <taxon>Eurotiales</taxon>
        <taxon>Aspergillaceae</taxon>
        <taxon>Penicillium</taxon>
    </lineage>
</organism>
<gene>
    <name evidence="1" type="ORF">ACN38_g13062</name>
</gene>